<evidence type="ECO:0000259" key="3">
    <source>
        <dbReference type="Pfam" id="PF20597"/>
    </source>
</evidence>
<keyword evidence="1" id="KW-0812">Transmembrane</keyword>
<gene>
    <name evidence="5" type="ORF">CQR50_0083</name>
</gene>
<dbReference type="Pfam" id="PF20597">
    <property type="entry name" value="pAdhesive_15"/>
    <property type="match status" value="1"/>
</dbReference>
<evidence type="ECO:0000259" key="2">
    <source>
        <dbReference type="Pfam" id="PF12892"/>
    </source>
</evidence>
<evidence type="ECO:0000313" key="5">
    <source>
        <dbReference type="EMBL" id="PKV04829.1"/>
    </source>
</evidence>
<feature type="domain" description="DUF7601" evidence="4">
    <location>
        <begin position="679"/>
        <end position="790"/>
    </location>
</feature>
<dbReference type="Gene3D" id="2.60.40.3050">
    <property type="match status" value="2"/>
</dbReference>
<dbReference type="EMBL" id="PCHH01000001">
    <property type="protein sequence ID" value="PKV04829.1"/>
    <property type="molecule type" value="Genomic_DNA"/>
</dbReference>
<keyword evidence="1" id="KW-0472">Membrane</keyword>
<dbReference type="AlphaFoldDB" id="A0A2N3R655"/>
<feature type="domain" description="Streptococcal pilin isopeptide linkage" evidence="2">
    <location>
        <begin position="549"/>
        <end position="671"/>
    </location>
</feature>
<evidence type="ECO:0000259" key="4">
    <source>
        <dbReference type="Pfam" id="PF24547"/>
    </source>
</evidence>
<dbReference type="InterPro" id="IPR038174">
    <property type="entry name" value="Strep_pil_link_sf"/>
</dbReference>
<evidence type="ECO:0000313" key="6">
    <source>
        <dbReference type="Proteomes" id="UP000233762"/>
    </source>
</evidence>
<dbReference type="Gene3D" id="2.60.40.1140">
    <property type="entry name" value="Collagen-binding surface protein Cna, B-type domain"/>
    <property type="match status" value="1"/>
</dbReference>
<reference evidence="5 6" key="1">
    <citation type="submission" date="2017-10" db="EMBL/GenBank/DDBJ databases">
        <title>Bifidobacterium genomics.</title>
        <authorList>
            <person name="Lugli G.A."/>
            <person name="Milani C."/>
            <person name="Mancabelli L."/>
        </authorList>
    </citation>
    <scope>NUCLEOTIDE SEQUENCE [LARGE SCALE GENOMIC DNA]</scope>
    <source>
        <strain evidence="5 6">1520B</strain>
    </source>
</reference>
<feature type="transmembrane region" description="Helical" evidence="1">
    <location>
        <begin position="827"/>
        <end position="849"/>
    </location>
</feature>
<dbReference type="NCBIfam" id="TIGR04215">
    <property type="entry name" value="choice_anch_A"/>
    <property type="match status" value="1"/>
</dbReference>
<feature type="transmembrane region" description="Helical" evidence="1">
    <location>
        <begin position="12"/>
        <end position="32"/>
    </location>
</feature>
<sequence>MGRNGRNRIERAVGWGVSCALLLTIMLVWGVGVPRVQADEGSAPADYGEIPQEFLTNAKFDNDVTTAGSPSMLDYILKHYNLFVKEEATAGHVVGPVVIGGDYHNQANVGQPGVYTHTAPTYVHGTWGRPAAGVTTDEQTLPLYLGTNNFRGVTWADDWGNPISPGVPSKKPVLKDKTDDNTTVILPQLNYQTDRIYFTDEYLDFADVFAGIEEQAKSLVQNAVQHGIVVDVTHEALHQRLEIVDGQEFLVLDAGHEYVLSDDLLNTYANNIILNIEGSDQDVPIEQIARTLICSTSNNPKTPTIDRYRVGNEVKKLQSAEKAAGLSLVFVYPNATNVSVDGGAIFGHIVAPRADVQADVQYNGCVLAKSATMTSEGHMWPYSSDYALQPDVSHGLLSLQMGHKELKGADLTWGRFRFALQEAQESQEQQGQWLPVPDGASFTGLNAQDGSIGFAVSLPPSSSETSLEHDLHYILSEMRGGEENVTYDASRYLVTVRVSVPSGGEPIVMEGYPQYRRLNADGSIDESAGSPDGTFVNVEHKDVTVQPEFEKTVDGQDPTAQQRFVFELTAQNGAPMPNDEQGNERTSMTAVNEGRLIAFDAIAYTSEMLGDDASKEFRYTVRETSVAAGTAGEFVFDSTPRTVVVTLSKDEYGILHAETKYEGAKTFANTTKTAPVGVNLSLTKTVQGDADPETGTLFTFHVRLSDSQGQAFSEEQLQPYASFSPDSAVSVDVGFDDGGAYLIVKLPRDTCWTLESLPQSTRYAIEEVDLPEGYRFVGFSSSADATGGANSKPLQGELVEHAEITATNRFDRADVTVTLPETGGCTMAVPATLGLCVIALTVALFPVVIRRR</sequence>
<accession>A0A2N3R655</accession>
<proteinExistence type="predicted"/>
<organism evidence="5 6">
    <name type="scientific">Bifidobacterium pseudolongum subsp. globosum</name>
    <dbReference type="NCBI Taxonomy" id="1690"/>
    <lineage>
        <taxon>Bacteria</taxon>
        <taxon>Bacillati</taxon>
        <taxon>Actinomycetota</taxon>
        <taxon>Actinomycetes</taxon>
        <taxon>Bifidobacteriales</taxon>
        <taxon>Bifidobacteriaceae</taxon>
        <taxon>Bifidobacterium</taxon>
    </lineage>
</organism>
<name>A0A2N3R655_9BIFI</name>
<dbReference type="InterPro" id="IPR022464">
    <property type="entry name" value="Strep_pil_isopept_link"/>
</dbReference>
<dbReference type="InterPro" id="IPR026588">
    <property type="entry name" value="Choice_anch_A"/>
</dbReference>
<protein>
    <submittedName>
        <fullName evidence="5">T surface-antigen of pili</fullName>
    </submittedName>
</protein>
<feature type="domain" description="Choice-of-anchor A" evidence="3">
    <location>
        <begin position="76"/>
        <end position="378"/>
    </location>
</feature>
<comment type="caution">
    <text evidence="5">The sequence shown here is derived from an EMBL/GenBank/DDBJ whole genome shotgun (WGS) entry which is preliminary data.</text>
</comment>
<dbReference type="InterPro" id="IPR055382">
    <property type="entry name" value="DUF7601"/>
</dbReference>
<dbReference type="Pfam" id="PF24547">
    <property type="entry name" value="DUF7601"/>
    <property type="match status" value="1"/>
</dbReference>
<dbReference type="Proteomes" id="UP000233762">
    <property type="component" value="Unassembled WGS sequence"/>
</dbReference>
<keyword evidence="1" id="KW-1133">Transmembrane helix</keyword>
<dbReference type="Pfam" id="PF12892">
    <property type="entry name" value="FctA"/>
    <property type="match status" value="1"/>
</dbReference>
<evidence type="ECO:0000256" key="1">
    <source>
        <dbReference type="SAM" id="Phobius"/>
    </source>
</evidence>